<protein>
    <recommendedName>
        <fullName evidence="11">Transcriptional regulator WhiB</fullName>
    </recommendedName>
</protein>
<keyword evidence="15" id="KW-1185">Reference proteome</keyword>
<reference evidence="14" key="1">
    <citation type="submission" date="2023-01" db="EMBL/GenBank/DDBJ databases">
        <title>Draft genome sequence of Nocardiopsis sp. LSu2-4 isolated from halophytes.</title>
        <authorList>
            <person name="Duangmal K."/>
            <person name="Chantavorakit T."/>
        </authorList>
    </citation>
    <scope>NUCLEOTIDE SEQUENCE</scope>
    <source>
        <strain evidence="14">LSu2-4</strain>
    </source>
</reference>
<evidence type="ECO:0000256" key="1">
    <source>
        <dbReference type="ARBA" id="ARBA00004496"/>
    </source>
</evidence>
<feature type="binding site" evidence="11">
    <location>
        <position position="42"/>
    </location>
    <ligand>
        <name>[4Fe-4S] cluster</name>
        <dbReference type="ChEBI" id="CHEBI:49883"/>
    </ligand>
</feature>
<keyword evidence="6 11" id="KW-0411">Iron-sulfur</keyword>
<evidence type="ECO:0000256" key="4">
    <source>
        <dbReference type="ARBA" id="ARBA00022723"/>
    </source>
</evidence>
<proteinExistence type="inferred from homology"/>
<dbReference type="InterPro" id="IPR003482">
    <property type="entry name" value="Whib"/>
</dbReference>
<dbReference type="HAMAP" id="MF_01479">
    <property type="entry name" value="WhiB"/>
    <property type="match status" value="1"/>
</dbReference>
<feature type="compositionally biased region" description="Basic residues" evidence="12">
    <location>
        <begin position="76"/>
        <end position="87"/>
    </location>
</feature>
<dbReference type="PROSITE" id="PS51674">
    <property type="entry name" value="4FE4S_WBL"/>
    <property type="match status" value="1"/>
</dbReference>
<feature type="domain" description="4Fe-4S Wbl-type" evidence="13">
    <location>
        <begin position="11"/>
        <end position="75"/>
    </location>
</feature>
<keyword evidence="11" id="KW-0963">Cytoplasm</keyword>
<evidence type="ECO:0000313" key="14">
    <source>
        <dbReference type="EMBL" id="MDA2804466.1"/>
    </source>
</evidence>
<keyword evidence="8 11" id="KW-0238">DNA-binding</keyword>
<sequence>MKPESWQRRARCRFEPKALFFPPEGERPDQREARERRAMKTCAACPVIEQCGEHTLDRPEPYGIWGGMTPDDRRIERRRRRETARAA</sequence>
<dbReference type="Proteomes" id="UP001165685">
    <property type="component" value="Unassembled WGS sequence"/>
</dbReference>
<evidence type="ECO:0000256" key="11">
    <source>
        <dbReference type="HAMAP-Rule" id="MF_01479"/>
    </source>
</evidence>
<evidence type="ECO:0000256" key="10">
    <source>
        <dbReference type="ARBA" id="ARBA00023163"/>
    </source>
</evidence>
<evidence type="ECO:0000256" key="9">
    <source>
        <dbReference type="ARBA" id="ARBA00023157"/>
    </source>
</evidence>
<name>A0ABT4TIP8_9ACTN</name>
<keyword evidence="9 11" id="KW-1015">Disulfide bond</keyword>
<keyword evidence="7 11" id="KW-0805">Transcription regulation</keyword>
<evidence type="ECO:0000256" key="6">
    <source>
        <dbReference type="ARBA" id="ARBA00023014"/>
    </source>
</evidence>
<evidence type="ECO:0000256" key="8">
    <source>
        <dbReference type="ARBA" id="ARBA00023125"/>
    </source>
</evidence>
<organism evidence="14 15">
    <name type="scientific">Nocardiopsis suaedae</name>
    <dbReference type="NCBI Taxonomy" id="3018444"/>
    <lineage>
        <taxon>Bacteria</taxon>
        <taxon>Bacillati</taxon>
        <taxon>Actinomycetota</taxon>
        <taxon>Actinomycetes</taxon>
        <taxon>Streptosporangiales</taxon>
        <taxon>Nocardiopsidaceae</taxon>
        <taxon>Nocardiopsis</taxon>
    </lineage>
</organism>
<evidence type="ECO:0000259" key="13">
    <source>
        <dbReference type="PROSITE" id="PS51674"/>
    </source>
</evidence>
<evidence type="ECO:0000313" key="15">
    <source>
        <dbReference type="Proteomes" id="UP001165685"/>
    </source>
</evidence>
<evidence type="ECO:0000256" key="5">
    <source>
        <dbReference type="ARBA" id="ARBA00023004"/>
    </source>
</evidence>
<evidence type="ECO:0000256" key="3">
    <source>
        <dbReference type="ARBA" id="ARBA00022485"/>
    </source>
</evidence>
<gene>
    <name evidence="11" type="primary">whiB</name>
    <name evidence="14" type="ORF">O4U47_08080</name>
</gene>
<evidence type="ECO:0000256" key="12">
    <source>
        <dbReference type="SAM" id="MobiDB-lite"/>
    </source>
</evidence>
<comment type="subcellular location">
    <subcellularLocation>
        <location evidence="1 11">Cytoplasm</location>
    </subcellularLocation>
</comment>
<dbReference type="EMBL" id="JAQFWP010000011">
    <property type="protein sequence ID" value="MDA2804466.1"/>
    <property type="molecule type" value="Genomic_DNA"/>
</dbReference>
<keyword evidence="5 11" id="KW-0408">Iron</keyword>
<keyword evidence="3 11" id="KW-0004">4Fe-4S</keyword>
<comment type="PTM">
    <text evidence="11">Upon Fe-S cluster removal intramolecular disulfide bonds are formed.</text>
</comment>
<comment type="function">
    <text evidence="11">Acts as a transcriptional regulator. Probably redox-responsive. The apo- but not holo-form probably binds DNA.</text>
</comment>
<dbReference type="Pfam" id="PF02467">
    <property type="entry name" value="Whib"/>
    <property type="match status" value="1"/>
</dbReference>
<evidence type="ECO:0000256" key="2">
    <source>
        <dbReference type="ARBA" id="ARBA00006597"/>
    </source>
</evidence>
<accession>A0ABT4TIP8</accession>
<comment type="PTM">
    <text evidence="11">The Fe-S cluster can be nitrosylated by nitric oxide (NO).</text>
</comment>
<dbReference type="InterPro" id="IPR034768">
    <property type="entry name" value="4FE4S_WBL"/>
</dbReference>
<comment type="cofactor">
    <cofactor evidence="11">
        <name>[4Fe-4S] cluster</name>
        <dbReference type="ChEBI" id="CHEBI:49883"/>
    </cofactor>
    <text evidence="11">Binds 1 [4Fe-4S] cluster per subunit. Following nitrosylation of the [4Fe-4S] cluster binds 1 [4Fe-8(NO)] cluster per subunit.</text>
</comment>
<feature type="region of interest" description="Disordered" evidence="12">
    <location>
        <begin position="62"/>
        <end position="87"/>
    </location>
</feature>
<comment type="similarity">
    <text evidence="2 11">Belongs to the WhiB family.</text>
</comment>
<keyword evidence="4 11" id="KW-0479">Metal-binding</keyword>
<comment type="caution">
    <text evidence="14">The sequence shown here is derived from an EMBL/GenBank/DDBJ whole genome shotgun (WGS) entry which is preliminary data.</text>
</comment>
<dbReference type="PANTHER" id="PTHR38839">
    <property type="entry name" value="TRANSCRIPTIONAL REGULATOR WHID-RELATED"/>
    <property type="match status" value="1"/>
</dbReference>
<evidence type="ECO:0000256" key="7">
    <source>
        <dbReference type="ARBA" id="ARBA00023015"/>
    </source>
</evidence>
<dbReference type="RefSeq" id="WP_270677013.1">
    <property type="nucleotide sequence ID" value="NZ_JAQFWP010000011.1"/>
</dbReference>
<keyword evidence="10 11" id="KW-0804">Transcription</keyword>
<feature type="binding site" evidence="11">
    <location>
        <position position="45"/>
    </location>
    <ligand>
        <name>[4Fe-4S] cluster</name>
        <dbReference type="ChEBI" id="CHEBI:49883"/>
    </ligand>
</feature>
<feature type="binding site" evidence="11">
    <location>
        <position position="12"/>
    </location>
    <ligand>
        <name>[4Fe-4S] cluster</name>
        <dbReference type="ChEBI" id="CHEBI:49883"/>
    </ligand>
</feature>
<feature type="binding site" evidence="11">
    <location>
        <position position="51"/>
    </location>
    <ligand>
        <name>[4Fe-4S] cluster</name>
        <dbReference type="ChEBI" id="CHEBI:49883"/>
    </ligand>
</feature>